<dbReference type="NCBIfam" id="TIGR01455">
    <property type="entry name" value="glmM"/>
    <property type="match status" value="1"/>
</dbReference>
<dbReference type="GO" id="GO:0000287">
    <property type="term" value="F:magnesium ion binding"/>
    <property type="evidence" value="ECO:0007669"/>
    <property type="project" value="UniProtKB-UniRule"/>
</dbReference>
<dbReference type="GO" id="GO:0006048">
    <property type="term" value="P:UDP-N-acetylglucosamine biosynthetic process"/>
    <property type="evidence" value="ECO:0007669"/>
    <property type="project" value="TreeGrafter"/>
</dbReference>
<dbReference type="Pfam" id="PF00408">
    <property type="entry name" value="PGM_PMM_IV"/>
    <property type="match status" value="1"/>
</dbReference>
<keyword evidence="2 9" id="KW-0597">Phosphoprotein</keyword>
<gene>
    <name evidence="9" type="primary">glmM</name>
    <name evidence="16" type="ORF">SAMN03080606_03688</name>
</gene>
<feature type="domain" description="Alpha-D-phosphohexomutase alpha/beta/alpha" evidence="14">
    <location>
        <begin position="159"/>
        <end position="252"/>
    </location>
</feature>
<evidence type="ECO:0000256" key="10">
    <source>
        <dbReference type="RuleBase" id="RU004326"/>
    </source>
</evidence>
<dbReference type="SUPFAM" id="SSF53738">
    <property type="entry name" value="Phosphoglucomutase, first 3 domains"/>
    <property type="match status" value="3"/>
</dbReference>
<dbReference type="PANTHER" id="PTHR42946">
    <property type="entry name" value="PHOSPHOHEXOSE MUTASE"/>
    <property type="match status" value="1"/>
</dbReference>
<evidence type="ECO:0000256" key="8">
    <source>
        <dbReference type="ARBA" id="ARBA00068193"/>
    </source>
</evidence>
<feature type="binding site" evidence="9">
    <location>
        <position position="242"/>
    </location>
    <ligand>
        <name>Mg(2+)</name>
        <dbReference type="ChEBI" id="CHEBI:18420"/>
    </ligand>
</feature>
<dbReference type="InterPro" id="IPR050060">
    <property type="entry name" value="Phosphoglucosamine_mutase"/>
</dbReference>
<dbReference type="OrthoDB" id="9806956at2"/>
<reference evidence="16 17" key="1">
    <citation type="submission" date="2016-10" db="EMBL/GenBank/DDBJ databases">
        <authorList>
            <person name="de Groot N.N."/>
        </authorList>
    </citation>
    <scope>NUCLEOTIDE SEQUENCE [LARGE SCALE GENOMIC DNA]</scope>
    <source>
        <strain evidence="16 17">DSM 18978</strain>
    </source>
</reference>
<evidence type="ECO:0000313" key="17">
    <source>
        <dbReference type="Proteomes" id="UP000198636"/>
    </source>
</evidence>
<comment type="catalytic activity">
    <reaction evidence="6 9 11">
        <text>alpha-D-glucosamine 1-phosphate = D-glucosamine 6-phosphate</text>
        <dbReference type="Rhea" id="RHEA:23424"/>
        <dbReference type="ChEBI" id="CHEBI:58516"/>
        <dbReference type="ChEBI" id="CHEBI:58725"/>
        <dbReference type="EC" id="5.4.2.10"/>
    </reaction>
</comment>
<evidence type="ECO:0000256" key="1">
    <source>
        <dbReference type="ARBA" id="ARBA00010231"/>
    </source>
</evidence>
<dbReference type="Gene3D" id="3.30.310.50">
    <property type="entry name" value="Alpha-D-phosphohexomutase, C-terminal domain"/>
    <property type="match status" value="1"/>
</dbReference>
<dbReference type="InterPro" id="IPR016055">
    <property type="entry name" value="A-D-PHexomutase_a/b/a-I/II/III"/>
</dbReference>
<feature type="domain" description="Alpha-D-phosphohexomutase C-terminal" evidence="12">
    <location>
        <begin position="373"/>
        <end position="441"/>
    </location>
</feature>
<comment type="PTM">
    <text evidence="9">Activated by phosphorylation.</text>
</comment>
<dbReference type="PRINTS" id="PR00509">
    <property type="entry name" value="PGMPMM"/>
</dbReference>
<dbReference type="EC" id="5.4.2.10" evidence="7 9"/>
<proteinExistence type="inferred from homology"/>
<dbReference type="EMBL" id="FMUS01000030">
    <property type="protein sequence ID" value="SCZ02913.1"/>
    <property type="molecule type" value="Genomic_DNA"/>
</dbReference>
<dbReference type="PROSITE" id="PS00710">
    <property type="entry name" value="PGM_PMM"/>
    <property type="match status" value="1"/>
</dbReference>
<dbReference type="InterPro" id="IPR006352">
    <property type="entry name" value="GlmM_bact"/>
</dbReference>
<dbReference type="Pfam" id="PF02878">
    <property type="entry name" value="PGM_PMM_I"/>
    <property type="match status" value="1"/>
</dbReference>
<feature type="binding site" evidence="9">
    <location>
        <position position="240"/>
    </location>
    <ligand>
        <name>Mg(2+)</name>
        <dbReference type="ChEBI" id="CHEBI:18420"/>
    </ligand>
</feature>
<evidence type="ECO:0000313" key="16">
    <source>
        <dbReference type="EMBL" id="SCZ02913.1"/>
    </source>
</evidence>
<dbReference type="InterPro" id="IPR036900">
    <property type="entry name" value="A-D-PHexomutase_C_sf"/>
</dbReference>
<dbReference type="Gene3D" id="3.40.120.10">
    <property type="entry name" value="Alpha-D-Glucose-1,6-Bisphosphate, subunit A, domain 3"/>
    <property type="match status" value="3"/>
</dbReference>
<dbReference type="PANTHER" id="PTHR42946:SF1">
    <property type="entry name" value="PHOSPHOGLUCOMUTASE (ALPHA-D-GLUCOSE-1,6-BISPHOSPHATE-DEPENDENT)"/>
    <property type="match status" value="1"/>
</dbReference>
<dbReference type="RefSeq" id="WP_091546536.1">
    <property type="nucleotide sequence ID" value="NZ_FMUS01000030.1"/>
</dbReference>
<evidence type="ECO:0000259" key="15">
    <source>
        <dbReference type="Pfam" id="PF02880"/>
    </source>
</evidence>
<dbReference type="STRING" id="1120976.SAMN03080606_03688"/>
<dbReference type="InterPro" id="IPR005845">
    <property type="entry name" value="A-D-PHexomutase_a/b/a-II"/>
</dbReference>
<dbReference type="InterPro" id="IPR016066">
    <property type="entry name" value="A-D-PHexomutase_CS"/>
</dbReference>
<evidence type="ECO:0000256" key="11">
    <source>
        <dbReference type="RuleBase" id="RU004327"/>
    </source>
</evidence>
<sequence length="448" mass="48957">MGKLFGTDGVRGIANKDLTPELAYKLGRIGAFILLKNKDKSKVVIGKDTRLSGDLLESAMVSGFLSMGVDVISLGVIPTPAVAYLTRHLEADCGVVISASHNPAEYNGIKFFDYRGFKLPDEVEDQIEEYILNDKDVTYRAVKEKVGKLSFLAEASELYSNYLKSTIKHDFTGVKVALDVGNGAAYNVAPKLFKELGAEVFVVNNSPDGLNINYHCGSTHPEVLQDLVKEIGADVGITFDGDADRAIAVDEKCQIVDGDHIMAICGTKLKKHNALKKDTIVATVMSNIGLDIAMKERGLSVAKTKVGDRYVLEEMIKEGFSLGGEQSGHIIFLEHNTTGDGLLTALQLVDTIVEERKAFSELSGMMTSYPQVLVNAKVKNENKEAYLHDEAIVNEINRIEELMHGQGRVLIRPSGTEPLVRVMLEGQNQVELNTLAKNLAKMIETRLG</sequence>
<dbReference type="FunFam" id="3.40.120.10:FF:000002">
    <property type="entry name" value="Phosphoglucosamine mutase"/>
    <property type="match status" value="1"/>
</dbReference>
<dbReference type="GO" id="GO:0005829">
    <property type="term" value="C:cytosol"/>
    <property type="evidence" value="ECO:0007669"/>
    <property type="project" value="TreeGrafter"/>
</dbReference>
<dbReference type="InterPro" id="IPR005844">
    <property type="entry name" value="A-D-PHexomutase_a/b/a-I"/>
</dbReference>
<dbReference type="GO" id="GO:0008966">
    <property type="term" value="F:phosphoglucosamine mutase activity"/>
    <property type="evidence" value="ECO:0007669"/>
    <property type="project" value="UniProtKB-UniRule"/>
</dbReference>
<evidence type="ECO:0000256" key="3">
    <source>
        <dbReference type="ARBA" id="ARBA00022723"/>
    </source>
</evidence>
<dbReference type="GO" id="GO:0005975">
    <property type="term" value="P:carbohydrate metabolic process"/>
    <property type="evidence" value="ECO:0007669"/>
    <property type="project" value="InterPro"/>
</dbReference>
<dbReference type="InterPro" id="IPR005846">
    <property type="entry name" value="A-D-PHexomutase_a/b/a-III"/>
</dbReference>
<feature type="binding site" description="via phosphate group" evidence="9">
    <location>
        <position position="100"/>
    </location>
    <ligand>
        <name>Mg(2+)</name>
        <dbReference type="ChEBI" id="CHEBI:18420"/>
    </ligand>
</feature>
<dbReference type="FunFam" id="3.30.310.50:FF:000001">
    <property type="entry name" value="Phosphoglucosamine mutase"/>
    <property type="match status" value="1"/>
</dbReference>
<dbReference type="NCBIfam" id="NF008139">
    <property type="entry name" value="PRK10887.1"/>
    <property type="match status" value="1"/>
</dbReference>
<feature type="binding site" evidence="9">
    <location>
        <position position="244"/>
    </location>
    <ligand>
        <name>Mg(2+)</name>
        <dbReference type="ChEBI" id="CHEBI:18420"/>
    </ligand>
</feature>
<dbReference type="Pfam" id="PF02880">
    <property type="entry name" value="PGM_PMM_III"/>
    <property type="match status" value="1"/>
</dbReference>
<dbReference type="Pfam" id="PF02879">
    <property type="entry name" value="PGM_PMM_II"/>
    <property type="match status" value="1"/>
</dbReference>
<feature type="domain" description="Alpha-D-phosphohexomutase alpha/beta/alpha" evidence="13">
    <location>
        <begin position="3"/>
        <end position="135"/>
    </location>
</feature>
<dbReference type="Proteomes" id="UP000198636">
    <property type="component" value="Unassembled WGS sequence"/>
</dbReference>
<accession>A0A1G5KQH0</accession>
<dbReference type="InterPro" id="IPR005843">
    <property type="entry name" value="A-D-PHexomutase_C"/>
</dbReference>
<dbReference type="InterPro" id="IPR005841">
    <property type="entry name" value="Alpha-D-phosphohexomutase_SF"/>
</dbReference>
<comment type="cofactor">
    <cofactor evidence="9">
        <name>Mg(2+)</name>
        <dbReference type="ChEBI" id="CHEBI:18420"/>
    </cofactor>
    <text evidence="9">Binds 1 Mg(2+) ion per subunit.</text>
</comment>
<dbReference type="GO" id="GO:0004615">
    <property type="term" value="F:phosphomannomutase activity"/>
    <property type="evidence" value="ECO:0007669"/>
    <property type="project" value="TreeGrafter"/>
</dbReference>
<keyword evidence="4 9" id="KW-0460">Magnesium</keyword>
<dbReference type="HAMAP" id="MF_01554_B">
    <property type="entry name" value="GlmM_B"/>
    <property type="match status" value="1"/>
</dbReference>
<keyword evidence="3 9" id="KW-0479">Metal-binding</keyword>
<feature type="domain" description="Alpha-D-phosphohexomutase alpha/beta/alpha" evidence="15">
    <location>
        <begin position="257"/>
        <end position="367"/>
    </location>
</feature>
<name>A0A1G5KQH0_9FIRM</name>
<dbReference type="SUPFAM" id="SSF55957">
    <property type="entry name" value="Phosphoglucomutase, C-terminal domain"/>
    <property type="match status" value="1"/>
</dbReference>
<evidence type="ECO:0000256" key="2">
    <source>
        <dbReference type="ARBA" id="ARBA00022553"/>
    </source>
</evidence>
<comment type="function">
    <text evidence="9 11">Catalyzes the conversion of glucosamine-6-phosphate to glucosamine-1-phosphate.</text>
</comment>
<feature type="modified residue" description="Phosphoserine" evidence="9">
    <location>
        <position position="100"/>
    </location>
</feature>
<evidence type="ECO:0000259" key="14">
    <source>
        <dbReference type="Pfam" id="PF02879"/>
    </source>
</evidence>
<dbReference type="GO" id="GO:0009252">
    <property type="term" value="P:peptidoglycan biosynthetic process"/>
    <property type="evidence" value="ECO:0007669"/>
    <property type="project" value="TreeGrafter"/>
</dbReference>
<dbReference type="FunFam" id="3.40.120.10:FF:000001">
    <property type="entry name" value="Phosphoglucosamine mutase"/>
    <property type="match status" value="1"/>
</dbReference>
<dbReference type="CDD" id="cd05802">
    <property type="entry name" value="GlmM"/>
    <property type="match status" value="1"/>
</dbReference>
<evidence type="ECO:0000256" key="7">
    <source>
        <dbReference type="ARBA" id="ARBA00066330"/>
    </source>
</evidence>
<evidence type="ECO:0000256" key="5">
    <source>
        <dbReference type="ARBA" id="ARBA00023235"/>
    </source>
</evidence>
<evidence type="ECO:0000256" key="4">
    <source>
        <dbReference type="ARBA" id="ARBA00022842"/>
    </source>
</evidence>
<evidence type="ECO:0000259" key="12">
    <source>
        <dbReference type="Pfam" id="PF00408"/>
    </source>
</evidence>
<protein>
    <recommendedName>
        <fullName evidence="8 9">Phosphoglucosamine mutase</fullName>
        <ecNumber evidence="7 9">5.4.2.10</ecNumber>
    </recommendedName>
</protein>
<dbReference type="AlphaFoldDB" id="A0A1G5KQH0"/>
<evidence type="ECO:0000256" key="6">
    <source>
        <dbReference type="ARBA" id="ARBA00050364"/>
    </source>
</evidence>
<comment type="similarity">
    <text evidence="1 9 10">Belongs to the phosphohexose mutase family.</text>
</comment>
<feature type="active site" description="Phosphoserine intermediate" evidence="9">
    <location>
        <position position="100"/>
    </location>
</feature>
<keyword evidence="17" id="KW-1185">Reference proteome</keyword>
<evidence type="ECO:0000256" key="9">
    <source>
        <dbReference type="HAMAP-Rule" id="MF_01554"/>
    </source>
</evidence>
<organism evidence="16 17">
    <name type="scientific">Alkaliphilus peptidifermentans DSM 18978</name>
    <dbReference type="NCBI Taxonomy" id="1120976"/>
    <lineage>
        <taxon>Bacteria</taxon>
        <taxon>Bacillati</taxon>
        <taxon>Bacillota</taxon>
        <taxon>Clostridia</taxon>
        <taxon>Peptostreptococcales</taxon>
        <taxon>Natronincolaceae</taxon>
        <taxon>Alkaliphilus</taxon>
    </lineage>
</organism>
<evidence type="ECO:0000259" key="13">
    <source>
        <dbReference type="Pfam" id="PF02878"/>
    </source>
</evidence>
<keyword evidence="5 9" id="KW-0413">Isomerase</keyword>